<dbReference type="AlphaFoldDB" id="A0A6B9XW39"/>
<dbReference type="SUPFAM" id="SSF56059">
    <property type="entry name" value="Glutathione synthetase ATP-binding domain-like"/>
    <property type="match status" value="1"/>
</dbReference>
<reference evidence="1" key="1">
    <citation type="submission" date="2019-03" db="EMBL/GenBank/DDBJ databases">
        <title>Genetic characterization of the O-antigen and development of a molecular serotyping scheme for Enterobacter cloacae.</title>
        <authorList>
            <person name="Li Y."/>
            <person name="Huang J."/>
            <person name="Wang X."/>
            <person name="Xu C."/>
            <person name="Han T."/>
            <person name="Guo X."/>
        </authorList>
    </citation>
    <scope>NUCLEOTIDE SEQUENCE</scope>
    <source>
        <strain evidence="1">NCTC 11932</strain>
    </source>
</reference>
<sequence>MRDILIVTTESGFFAQNKYPWSSMDISLIKQLLEKSGYINVNIVTFEYLKENINNVKGKVIIYTSSQRTEHKKYIEDIIYHYKENNLLIPSYESLLAHDNKGFQCLLSKKYNLGLIESNYYCDISEVSNINTMNFPLVFKPANGASSTGVRKINNVEDLQQCIHEPFSVSLDTIKRLLKKYLFRSKFNKKWDDYISFGKSRFLLQSFVPGLLYDYKVLIFGSKYYVLKRFVAKNDFKASGSGLHSRDIGDDLITVLDCAKSFKNKLNSHIYSLDICVKNGKPSIIEFQLTHVGPVTLTESEHYYIFDNEKWNMIEAESNLEVEFITAVKEYINENSAYCS</sequence>
<gene>
    <name evidence="1" type="primary">orf9</name>
</gene>
<accession>A0A6B9XW39</accession>
<dbReference type="Gene3D" id="3.30.470.20">
    <property type="entry name" value="ATP-grasp fold, B domain"/>
    <property type="match status" value="1"/>
</dbReference>
<name>A0A6B9XW39_ENTCL</name>
<proteinExistence type="predicted"/>
<evidence type="ECO:0000313" key="1">
    <source>
        <dbReference type="EMBL" id="QHR93390.1"/>
    </source>
</evidence>
<organism evidence="1">
    <name type="scientific">Enterobacter cloacae</name>
    <dbReference type="NCBI Taxonomy" id="550"/>
    <lineage>
        <taxon>Bacteria</taxon>
        <taxon>Pseudomonadati</taxon>
        <taxon>Pseudomonadota</taxon>
        <taxon>Gammaproteobacteria</taxon>
        <taxon>Enterobacterales</taxon>
        <taxon>Enterobacteriaceae</taxon>
        <taxon>Enterobacter</taxon>
        <taxon>Enterobacter cloacae complex</taxon>
    </lineage>
</organism>
<dbReference type="EMBL" id="MK595739">
    <property type="protein sequence ID" value="QHR93390.1"/>
    <property type="molecule type" value="Genomic_DNA"/>
</dbReference>
<protein>
    <submittedName>
        <fullName evidence="1">Carbamoyl phosphate synthase-like protein</fullName>
    </submittedName>
</protein>